<dbReference type="EMBL" id="VWRN01000025">
    <property type="protein sequence ID" value="KAA6127033.1"/>
    <property type="molecule type" value="Genomic_DNA"/>
</dbReference>
<evidence type="ECO:0000256" key="1">
    <source>
        <dbReference type="SAM" id="Phobius"/>
    </source>
</evidence>
<comment type="caution">
    <text evidence="2">The sequence shown here is derived from an EMBL/GenBank/DDBJ whole genome shotgun (WGS) entry which is preliminary data.</text>
</comment>
<dbReference type="GO" id="GO:0005886">
    <property type="term" value="C:plasma membrane"/>
    <property type="evidence" value="ECO:0007669"/>
    <property type="project" value="TreeGrafter"/>
</dbReference>
<dbReference type="PANTHER" id="PTHR34821:SF2">
    <property type="entry name" value="INNER MEMBRANE PROTEIN YDCZ"/>
    <property type="match status" value="1"/>
</dbReference>
<protein>
    <submittedName>
        <fullName evidence="2">DMT family transporter</fullName>
    </submittedName>
</protein>
<dbReference type="RefSeq" id="WP_150082745.1">
    <property type="nucleotide sequence ID" value="NZ_CP080293.1"/>
</dbReference>
<keyword evidence="3" id="KW-1185">Reference proteome</keyword>
<feature type="transmembrane region" description="Helical" evidence="1">
    <location>
        <begin position="142"/>
        <end position="159"/>
    </location>
</feature>
<dbReference type="AlphaFoldDB" id="A0A5M8AU03"/>
<feature type="transmembrane region" description="Helical" evidence="1">
    <location>
        <begin position="107"/>
        <end position="130"/>
    </location>
</feature>
<evidence type="ECO:0000313" key="2">
    <source>
        <dbReference type="EMBL" id="KAA6127033.1"/>
    </source>
</evidence>
<dbReference type="InterPro" id="IPR006750">
    <property type="entry name" value="YdcZ"/>
</dbReference>
<feature type="transmembrane region" description="Helical" evidence="1">
    <location>
        <begin position="82"/>
        <end position="101"/>
    </location>
</feature>
<keyword evidence="1" id="KW-0472">Membrane</keyword>
<accession>A0A5M8AU03</accession>
<reference evidence="2 3" key="1">
    <citation type="submission" date="2019-09" db="EMBL/GenBank/DDBJ databases">
        <title>Isolation of a novel species in the genus Cupriavidus from patients with sepsis using whole genome sequencing.</title>
        <authorList>
            <person name="Kweon O.J."/>
            <person name="Lee M.-K."/>
        </authorList>
    </citation>
    <scope>NUCLEOTIDE SEQUENCE [LARGE SCALE GENOMIC DNA]</scope>
    <source>
        <strain evidence="2 3">MKL-01</strain>
    </source>
</reference>
<keyword evidence="1" id="KW-0812">Transmembrane</keyword>
<keyword evidence="1" id="KW-1133">Transmembrane helix</keyword>
<feature type="transmembrane region" description="Helical" evidence="1">
    <location>
        <begin position="46"/>
        <end position="70"/>
    </location>
</feature>
<evidence type="ECO:0000313" key="3">
    <source>
        <dbReference type="Proteomes" id="UP000324324"/>
    </source>
</evidence>
<name>A0A5M8AU03_9BURK</name>
<dbReference type="Proteomes" id="UP000324324">
    <property type="component" value="Unassembled WGS sequence"/>
</dbReference>
<proteinExistence type="predicted"/>
<gene>
    <name evidence="2" type="ORF">F1599_08410</name>
</gene>
<organism evidence="2 3">
    <name type="scientific">Cupriavidus cauae</name>
    <dbReference type="NCBI Taxonomy" id="2608999"/>
    <lineage>
        <taxon>Bacteria</taxon>
        <taxon>Pseudomonadati</taxon>
        <taxon>Pseudomonadota</taxon>
        <taxon>Betaproteobacteria</taxon>
        <taxon>Burkholderiales</taxon>
        <taxon>Burkholderiaceae</taxon>
        <taxon>Cupriavidus</taxon>
    </lineage>
</organism>
<sequence>MLSSSHPVGPVLAAALPVLIAALAGAMIPLQAGANAALGRALGHPLWATLVSLLVSLAVVVVLMLALRVGPPGAGWASGPSWMWIGGAVGVFYLTAALMLAPRLGASGFIAAVVAGQMLASLWMDHAGLAGFAVRELTAPRLGGALLIVLGVVAMQWSGPARVGAALD</sequence>
<dbReference type="Pfam" id="PF04657">
    <property type="entry name" value="DMT_YdcZ"/>
    <property type="match status" value="1"/>
</dbReference>
<dbReference type="PANTHER" id="PTHR34821">
    <property type="entry name" value="INNER MEMBRANE PROTEIN YDCZ"/>
    <property type="match status" value="1"/>
</dbReference>